<reference evidence="1 2" key="1">
    <citation type="journal article" date="2023" name="Mol. Biol. Evol.">
        <title>Genomics of Secondarily Temperate Adaptation in the Only Non-Antarctic Icefish.</title>
        <authorList>
            <person name="Rivera-Colon A.G."/>
            <person name="Rayamajhi N."/>
            <person name="Minhas B.F."/>
            <person name="Madrigal G."/>
            <person name="Bilyk K.T."/>
            <person name="Yoon V."/>
            <person name="Hune M."/>
            <person name="Gregory S."/>
            <person name="Cheng C.H.C."/>
            <person name="Catchen J.M."/>
        </authorList>
    </citation>
    <scope>NUCLEOTIDE SEQUENCE [LARGE SCALE GENOMIC DNA]</scope>
    <source>
        <strain evidence="1">JC2023a</strain>
    </source>
</reference>
<gene>
    <name evidence="1" type="ORF">CesoFtcFv8_022946</name>
</gene>
<keyword evidence="2" id="KW-1185">Reference proteome</keyword>
<name>A0AAN8B845_9TELE</name>
<dbReference type="Proteomes" id="UP001335648">
    <property type="component" value="Unassembled WGS sequence"/>
</dbReference>
<dbReference type="EMBL" id="JAULUE010002064">
    <property type="protein sequence ID" value="KAK5879867.1"/>
    <property type="molecule type" value="Genomic_DNA"/>
</dbReference>
<evidence type="ECO:0000313" key="2">
    <source>
        <dbReference type="Proteomes" id="UP001335648"/>
    </source>
</evidence>
<organism evidence="1 2">
    <name type="scientific">Champsocephalus esox</name>
    <name type="common">pike icefish</name>
    <dbReference type="NCBI Taxonomy" id="159716"/>
    <lineage>
        <taxon>Eukaryota</taxon>
        <taxon>Metazoa</taxon>
        <taxon>Chordata</taxon>
        <taxon>Craniata</taxon>
        <taxon>Vertebrata</taxon>
        <taxon>Euteleostomi</taxon>
        <taxon>Actinopterygii</taxon>
        <taxon>Neopterygii</taxon>
        <taxon>Teleostei</taxon>
        <taxon>Neoteleostei</taxon>
        <taxon>Acanthomorphata</taxon>
        <taxon>Eupercaria</taxon>
        <taxon>Perciformes</taxon>
        <taxon>Notothenioidei</taxon>
        <taxon>Channichthyidae</taxon>
        <taxon>Champsocephalus</taxon>
    </lineage>
</organism>
<accession>A0AAN8B845</accession>
<comment type="caution">
    <text evidence="1">The sequence shown here is derived from an EMBL/GenBank/DDBJ whole genome shotgun (WGS) entry which is preliminary data.</text>
</comment>
<dbReference type="AlphaFoldDB" id="A0AAN8B845"/>
<evidence type="ECO:0000313" key="1">
    <source>
        <dbReference type="EMBL" id="KAK5879867.1"/>
    </source>
</evidence>
<protein>
    <submittedName>
        <fullName evidence="1">Uncharacterized protein</fullName>
    </submittedName>
</protein>
<proteinExistence type="predicted"/>
<sequence length="184" mass="20840">MAQQQGFLPEQKKTQEDQTLLNLAQKSYLETDIDNVRRNDRSREVETTPQQEIFERNVIPPPPQFCEGFELKCPFPEFHRDFPRYPCRSASLPRGTNMVPDEEMNIISPSPSLSSLLPAVGVALWCRRWQQQQQRRRCWWDAVHVLGASLNCKGGAAFAFKKGVFSISPARGSGGRICISQSSG</sequence>